<dbReference type="AlphaFoldDB" id="A0A1W1BWB3"/>
<gene>
    <name evidence="1" type="ORF">MNB_SV-3-1396</name>
</gene>
<sequence>MRKNEIETVKLFLIDLLKIEENQYFKNNEEKIFYLKHKVSFTPYNFTFYDEPFYIICQINNWGIYYNDIEETFGICKIVNNECNESVEFFDNLAPTVRKIKTAYEENNMNSLFK</sequence>
<name>A0A1W1BWB3_9ZZZZ</name>
<dbReference type="EMBL" id="FPHI01000015">
    <property type="protein sequence ID" value="SFV57757.1"/>
    <property type="molecule type" value="Genomic_DNA"/>
</dbReference>
<protein>
    <submittedName>
        <fullName evidence="1">Uncharacterized protein</fullName>
    </submittedName>
</protein>
<reference evidence="1" key="1">
    <citation type="submission" date="2016-10" db="EMBL/GenBank/DDBJ databases">
        <authorList>
            <person name="de Groot N.N."/>
        </authorList>
    </citation>
    <scope>NUCLEOTIDE SEQUENCE</scope>
</reference>
<proteinExistence type="predicted"/>
<organism evidence="1">
    <name type="scientific">hydrothermal vent metagenome</name>
    <dbReference type="NCBI Taxonomy" id="652676"/>
    <lineage>
        <taxon>unclassified sequences</taxon>
        <taxon>metagenomes</taxon>
        <taxon>ecological metagenomes</taxon>
    </lineage>
</organism>
<evidence type="ECO:0000313" key="1">
    <source>
        <dbReference type="EMBL" id="SFV57757.1"/>
    </source>
</evidence>
<accession>A0A1W1BWB3</accession>